<dbReference type="PANTHER" id="PTHR10502">
    <property type="entry name" value="ANNEXIN"/>
    <property type="match status" value="1"/>
</dbReference>
<keyword evidence="6" id="KW-0041">Annexin</keyword>
<keyword evidence="5" id="KW-0106">Calcium</keyword>
<comment type="function">
    <text evidence="8">Involved in reproduction of the worm. Involved in host-parasite interaction. Delivered into the host cell by means of parasite exosomes. Binds to acidic phospholipid membranes in a calcium-dependent manner in vitro. Causes aggregation of liposomes in the presence of calcium, but not in its absence. Likely to promote membrane fusion. May provide structural integrity within the tegument.</text>
</comment>
<evidence type="ECO:0000256" key="10">
    <source>
        <dbReference type="ARBA" id="ARBA00077076"/>
    </source>
</evidence>
<evidence type="ECO:0000256" key="6">
    <source>
        <dbReference type="ARBA" id="ARBA00023216"/>
    </source>
</evidence>
<evidence type="ECO:0000256" key="4">
    <source>
        <dbReference type="ARBA" id="ARBA00022737"/>
    </source>
</evidence>
<dbReference type="InterPro" id="IPR018502">
    <property type="entry name" value="Annexin_repeat"/>
</dbReference>
<dbReference type="WBParaSite" id="SSLN_0001897101-mRNA-1">
    <property type="protein sequence ID" value="SSLN_0001897101-mRNA-1"/>
    <property type="gene ID" value="SSLN_0001897101"/>
</dbReference>
<protein>
    <recommendedName>
        <fullName evidence="10">Annexin</fullName>
    </recommendedName>
</protein>
<dbReference type="SMART" id="SM00335">
    <property type="entry name" value="ANX"/>
    <property type="match status" value="2"/>
</dbReference>
<evidence type="ECO:0000256" key="3">
    <source>
        <dbReference type="ARBA" id="ARBA00007831"/>
    </source>
</evidence>
<dbReference type="AlphaFoldDB" id="A0A183TP89"/>
<sequence>LVGILELTLFWVLNFRSRFNEILISRSNAHLRAVFEEYEKMSKNTVEEALKKEMSGDLLRSFLSIVRCIQNKPAYFAKTLNRSMKGLGTDDKSLSRVIITRCEIDMVQIKTAFAAEYGKSLAEWIKGTSDRLIVVQRPLDEKRFASVTTIVQFS</sequence>
<evidence type="ECO:0000256" key="8">
    <source>
        <dbReference type="ARBA" id="ARBA00059330"/>
    </source>
</evidence>
<dbReference type="InterPro" id="IPR037104">
    <property type="entry name" value="Annexin_sf"/>
</dbReference>
<comment type="similarity">
    <text evidence="3">Belongs to the annexin family.</text>
</comment>
<organism evidence="11">
    <name type="scientific">Schistocephalus solidus</name>
    <name type="common">Tapeworm</name>
    <dbReference type="NCBI Taxonomy" id="70667"/>
    <lineage>
        <taxon>Eukaryota</taxon>
        <taxon>Metazoa</taxon>
        <taxon>Spiralia</taxon>
        <taxon>Lophotrochozoa</taxon>
        <taxon>Platyhelminthes</taxon>
        <taxon>Cestoda</taxon>
        <taxon>Eucestoda</taxon>
        <taxon>Diphyllobothriidea</taxon>
        <taxon>Diphyllobothriidae</taxon>
        <taxon>Schistocephalus</taxon>
    </lineage>
</organism>
<dbReference type="GO" id="GO:0005544">
    <property type="term" value="F:calcium-dependent phospholipid binding"/>
    <property type="evidence" value="ECO:0007669"/>
    <property type="project" value="UniProtKB-KW"/>
</dbReference>
<evidence type="ECO:0000313" key="11">
    <source>
        <dbReference type="WBParaSite" id="SSLN_0001897101-mRNA-1"/>
    </source>
</evidence>
<dbReference type="Pfam" id="PF00191">
    <property type="entry name" value="Annexin"/>
    <property type="match status" value="2"/>
</dbReference>
<dbReference type="PROSITE" id="PS51897">
    <property type="entry name" value="ANNEXIN_2"/>
    <property type="match status" value="2"/>
</dbReference>
<keyword evidence="4" id="KW-0677">Repeat</keyword>
<dbReference type="GO" id="GO:0005737">
    <property type="term" value="C:cytoplasm"/>
    <property type="evidence" value="ECO:0007669"/>
    <property type="project" value="TreeGrafter"/>
</dbReference>
<dbReference type="GO" id="GO:0012506">
    <property type="term" value="C:vesicle membrane"/>
    <property type="evidence" value="ECO:0007669"/>
    <property type="project" value="TreeGrafter"/>
</dbReference>
<comment type="subcellular location">
    <subcellularLocation>
        <location evidence="1">Host cell</location>
    </subcellularLocation>
    <subcellularLocation>
        <location evidence="2">Secreted</location>
        <location evidence="2">Extracellular exosome</location>
    </subcellularLocation>
    <subcellularLocation>
        <location evidence="9">Tegument</location>
    </subcellularLocation>
</comment>
<name>A0A183TP89_SCHSO</name>
<dbReference type="GO" id="GO:0001786">
    <property type="term" value="F:phosphatidylserine binding"/>
    <property type="evidence" value="ECO:0007669"/>
    <property type="project" value="TreeGrafter"/>
</dbReference>
<dbReference type="Gene3D" id="1.10.220.10">
    <property type="entry name" value="Annexin"/>
    <property type="match status" value="2"/>
</dbReference>
<dbReference type="GO" id="GO:0043657">
    <property type="term" value="C:host cell"/>
    <property type="evidence" value="ECO:0007669"/>
    <property type="project" value="UniProtKB-SubCell"/>
</dbReference>
<dbReference type="FunFam" id="1.10.220.10:FF:000002">
    <property type="entry name" value="Annexin"/>
    <property type="match status" value="1"/>
</dbReference>
<evidence type="ECO:0000256" key="9">
    <source>
        <dbReference type="ARBA" id="ARBA00060393"/>
    </source>
</evidence>
<dbReference type="PANTHER" id="PTHR10502:SF102">
    <property type="entry name" value="ANNEXIN B11"/>
    <property type="match status" value="1"/>
</dbReference>
<evidence type="ECO:0000256" key="1">
    <source>
        <dbReference type="ARBA" id="ARBA00004340"/>
    </source>
</evidence>
<keyword evidence="7" id="KW-0111">Calcium/phospholipid-binding</keyword>
<dbReference type="GO" id="GO:0005886">
    <property type="term" value="C:plasma membrane"/>
    <property type="evidence" value="ECO:0007669"/>
    <property type="project" value="TreeGrafter"/>
</dbReference>
<proteinExistence type="inferred from homology"/>
<accession>A0A183TP89</accession>
<dbReference type="FunFam" id="1.10.220.10:FF:000001">
    <property type="entry name" value="Annexin"/>
    <property type="match status" value="1"/>
</dbReference>
<dbReference type="GO" id="GO:0005509">
    <property type="term" value="F:calcium ion binding"/>
    <property type="evidence" value="ECO:0007669"/>
    <property type="project" value="InterPro"/>
</dbReference>
<dbReference type="GO" id="GO:0005634">
    <property type="term" value="C:nucleus"/>
    <property type="evidence" value="ECO:0007669"/>
    <property type="project" value="TreeGrafter"/>
</dbReference>
<reference evidence="11" key="1">
    <citation type="submission" date="2016-06" db="UniProtKB">
        <authorList>
            <consortium name="WormBaseParasite"/>
        </authorList>
    </citation>
    <scope>IDENTIFICATION</scope>
</reference>
<evidence type="ECO:0000256" key="2">
    <source>
        <dbReference type="ARBA" id="ARBA00004550"/>
    </source>
</evidence>
<dbReference type="GO" id="GO:0005576">
    <property type="term" value="C:extracellular region"/>
    <property type="evidence" value="ECO:0007669"/>
    <property type="project" value="UniProtKB-SubCell"/>
</dbReference>
<dbReference type="SUPFAM" id="SSF47874">
    <property type="entry name" value="Annexin"/>
    <property type="match status" value="1"/>
</dbReference>
<evidence type="ECO:0000256" key="5">
    <source>
        <dbReference type="ARBA" id="ARBA00022837"/>
    </source>
</evidence>
<evidence type="ECO:0000256" key="7">
    <source>
        <dbReference type="ARBA" id="ARBA00023302"/>
    </source>
</evidence>